<dbReference type="SUPFAM" id="SSF81464">
    <property type="entry name" value="Cytochrome c oxidase subunit II-like, transmembrane region"/>
    <property type="match status" value="1"/>
</dbReference>
<keyword evidence="3 14" id="KW-0813">Transport</keyword>
<evidence type="ECO:0000256" key="4">
    <source>
        <dbReference type="ARBA" id="ARBA00022660"/>
    </source>
</evidence>
<evidence type="ECO:0000256" key="10">
    <source>
        <dbReference type="ARBA" id="ARBA00023008"/>
    </source>
</evidence>
<dbReference type="InterPro" id="IPR014222">
    <property type="entry name" value="Cyt_c_oxidase_su2"/>
</dbReference>
<dbReference type="InterPro" id="IPR002429">
    <property type="entry name" value="CcO_II-like_C"/>
</dbReference>
<dbReference type="EMBL" id="JAUSVX010000006">
    <property type="protein sequence ID" value="MDQ0470414.1"/>
    <property type="molecule type" value="Genomic_DNA"/>
</dbReference>
<evidence type="ECO:0000313" key="20">
    <source>
        <dbReference type="EMBL" id="MDQ0470414.1"/>
    </source>
</evidence>
<keyword evidence="10 15" id="KW-0186">Copper</keyword>
<name>A0ABU0JAW4_9HYPH</name>
<keyword evidence="8 14" id="KW-0249">Electron transport</keyword>
<feature type="domain" description="Cytochrome oxidase subunit II transmembrane region profile" evidence="19">
    <location>
        <begin position="37"/>
        <end position="132"/>
    </location>
</feature>
<evidence type="ECO:0000256" key="15">
    <source>
        <dbReference type="RuleBase" id="RU004024"/>
    </source>
</evidence>
<feature type="chain" id="PRO_5047414403" description="Cytochrome c oxidase subunit 2" evidence="17">
    <location>
        <begin position="29"/>
        <end position="288"/>
    </location>
</feature>
<dbReference type="Gene3D" id="2.60.40.420">
    <property type="entry name" value="Cupredoxins - blue copper proteins"/>
    <property type="match status" value="1"/>
</dbReference>
<dbReference type="SUPFAM" id="SSF49503">
    <property type="entry name" value="Cupredoxins"/>
    <property type="match status" value="1"/>
</dbReference>
<evidence type="ECO:0000256" key="8">
    <source>
        <dbReference type="ARBA" id="ARBA00022982"/>
    </source>
</evidence>
<evidence type="ECO:0000256" key="17">
    <source>
        <dbReference type="SAM" id="SignalP"/>
    </source>
</evidence>
<evidence type="ECO:0000259" key="19">
    <source>
        <dbReference type="PROSITE" id="PS50999"/>
    </source>
</evidence>
<evidence type="ECO:0000256" key="13">
    <source>
        <dbReference type="ARBA" id="ARBA00047816"/>
    </source>
</evidence>
<evidence type="ECO:0000256" key="9">
    <source>
        <dbReference type="ARBA" id="ARBA00022989"/>
    </source>
</evidence>
<keyword evidence="4 14" id="KW-0679">Respiratory chain</keyword>
<dbReference type="Proteomes" id="UP001242480">
    <property type="component" value="Unassembled WGS sequence"/>
</dbReference>
<dbReference type="PANTHER" id="PTHR22888">
    <property type="entry name" value="CYTOCHROME C OXIDASE, SUBUNIT II"/>
    <property type="match status" value="1"/>
</dbReference>
<dbReference type="InterPro" id="IPR011759">
    <property type="entry name" value="Cyt_c_oxidase_su2_TM_dom"/>
</dbReference>
<evidence type="ECO:0000256" key="1">
    <source>
        <dbReference type="ARBA" id="ARBA00004141"/>
    </source>
</evidence>
<organism evidence="20 21">
    <name type="scientific">Labrys wisconsinensis</name>
    <dbReference type="NCBI Taxonomy" id="425677"/>
    <lineage>
        <taxon>Bacteria</taxon>
        <taxon>Pseudomonadati</taxon>
        <taxon>Pseudomonadota</taxon>
        <taxon>Alphaproteobacteria</taxon>
        <taxon>Hyphomicrobiales</taxon>
        <taxon>Xanthobacteraceae</taxon>
        <taxon>Labrys</taxon>
    </lineage>
</organism>
<evidence type="ECO:0000256" key="11">
    <source>
        <dbReference type="ARBA" id="ARBA00023136"/>
    </source>
</evidence>
<keyword evidence="6 15" id="KW-0479">Metal-binding</keyword>
<dbReference type="Pfam" id="PF02790">
    <property type="entry name" value="COX2_TM"/>
    <property type="match status" value="1"/>
</dbReference>
<accession>A0ABU0JAW4</accession>
<feature type="transmembrane region" description="Helical" evidence="16">
    <location>
        <begin position="62"/>
        <end position="83"/>
    </location>
</feature>
<keyword evidence="5 14" id="KW-0812">Transmembrane</keyword>
<sequence length="288" mass="31999">MAFGARKWMGRMAAAAATLGALASMARAEDQPEGLGKAVPWQFGFQLPGTPVMEHIERFHTMVFWIIVVIVLFVLALLAIVVLRFNKTANPVPSKVTHHTWLEVAWTVIPILILVVIAIPSFRLLYEEQVIPPADMTLKATGYQWNWDYEYPDHGGIEVLSKMVKEADLKPGQPRLLTVDNEVVLPVNKVIRVQVTGADVIHSFAVPSFGIKIDAIPGRLNETWFKATREGMYYGQCSELCGTDHAFMPIAIRIVSDDEFTKWISTKKAEMNGQPQNKVASAATTIAN</sequence>
<comment type="catalytic activity">
    <reaction evidence="13 15">
        <text>4 Fe(II)-[cytochrome c] + O2 + 8 H(+)(in) = 4 Fe(III)-[cytochrome c] + 2 H2O + 4 H(+)(out)</text>
        <dbReference type="Rhea" id="RHEA:11436"/>
        <dbReference type="Rhea" id="RHEA-COMP:10350"/>
        <dbReference type="Rhea" id="RHEA-COMP:14399"/>
        <dbReference type="ChEBI" id="CHEBI:15377"/>
        <dbReference type="ChEBI" id="CHEBI:15378"/>
        <dbReference type="ChEBI" id="CHEBI:15379"/>
        <dbReference type="ChEBI" id="CHEBI:29033"/>
        <dbReference type="ChEBI" id="CHEBI:29034"/>
        <dbReference type="EC" id="7.1.1.9"/>
    </reaction>
</comment>
<keyword evidence="11 16" id="KW-0472">Membrane</keyword>
<evidence type="ECO:0000256" key="6">
    <source>
        <dbReference type="ARBA" id="ARBA00022723"/>
    </source>
</evidence>
<dbReference type="PROSITE" id="PS50999">
    <property type="entry name" value="COX2_TM"/>
    <property type="match status" value="1"/>
</dbReference>
<dbReference type="InterPro" id="IPR008972">
    <property type="entry name" value="Cupredoxin"/>
</dbReference>
<keyword evidence="7" id="KW-1278">Translocase</keyword>
<evidence type="ECO:0000256" key="14">
    <source>
        <dbReference type="RuleBase" id="RU000456"/>
    </source>
</evidence>
<keyword evidence="9 16" id="KW-1133">Transmembrane helix</keyword>
<comment type="subcellular location">
    <subcellularLocation>
        <location evidence="14">Cell membrane</location>
        <topology evidence="14">Multi-pass membrane protein</topology>
    </subcellularLocation>
    <subcellularLocation>
        <location evidence="1">Membrane</location>
        <topology evidence="1">Multi-pass membrane protein</topology>
    </subcellularLocation>
</comment>
<feature type="transmembrane region" description="Helical" evidence="16">
    <location>
        <begin position="104"/>
        <end position="126"/>
    </location>
</feature>
<comment type="cofactor">
    <cofactor evidence="15">
        <name>Cu cation</name>
        <dbReference type="ChEBI" id="CHEBI:23378"/>
    </cofactor>
    <text evidence="15">Binds a copper A center.</text>
</comment>
<proteinExistence type="inferred from homology"/>
<reference evidence="20 21" key="1">
    <citation type="submission" date="2023-07" db="EMBL/GenBank/DDBJ databases">
        <title>Genomic Encyclopedia of Type Strains, Phase IV (KMG-IV): sequencing the most valuable type-strain genomes for metagenomic binning, comparative biology and taxonomic classification.</title>
        <authorList>
            <person name="Goeker M."/>
        </authorList>
    </citation>
    <scope>NUCLEOTIDE SEQUENCE [LARGE SCALE GENOMIC DNA]</scope>
    <source>
        <strain evidence="20 21">DSM 19619</strain>
    </source>
</reference>
<comment type="function">
    <text evidence="12 15">Subunits I and II form the functional core of the enzyme complex. Electrons originating in cytochrome c are transferred via heme a and Cu(A) to the binuclear center formed by heme a3 and Cu(B).</text>
</comment>
<dbReference type="InterPro" id="IPR034210">
    <property type="entry name" value="CcO_II_C"/>
</dbReference>
<dbReference type="PROSITE" id="PS00078">
    <property type="entry name" value="COX2"/>
    <property type="match status" value="1"/>
</dbReference>
<evidence type="ECO:0000256" key="2">
    <source>
        <dbReference type="ARBA" id="ARBA00007866"/>
    </source>
</evidence>
<dbReference type="NCBIfam" id="TIGR02866">
    <property type="entry name" value="CoxB"/>
    <property type="match status" value="1"/>
</dbReference>
<dbReference type="InterPro" id="IPR001505">
    <property type="entry name" value="Copper_CuA"/>
</dbReference>
<evidence type="ECO:0000256" key="16">
    <source>
        <dbReference type="SAM" id="Phobius"/>
    </source>
</evidence>
<dbReference type="PROSITE" id="PS50857">
    <property type="entry name" value="COX2_CUA"/>
    <property type="match status" value="1"/>
</dbReference>
<dbReference type="Gene3D" id="1.10.287.90">
    <property type="match status" value="1"/>
</dbReference>
<dbReference type="RefSeq" id="WP_370881973.1">
    <property type="nucleotide sequence ID" value="NZ_JAUSVX010000006.1"/>
</dbReference>
<evidence type="ECO:0000256" key="7">
    <source>
        <dbReference type="ARBA" id="ARBA00022967"/>
    </source>
</evidence>
<evidence type="ECO:0000256" key="3">
    <source>
        <dbReference type="ARBA" id="ARBA00022448"/>
    </source>
</evidence>
<dbReference type="InterPro" id="IPR036257">
    <property type="entry name" value="Cyt_c_oxidase_su2_TM_sf"/>
</dbReference>
<dbReference type="EC" id="7.1.1.9" evidence="15"/>
<keyword evidence="17" id="KW-0732">Signal</keyword>
<comment type="caution">
    <text evidence="20">The sequence shown here is derived from an EMBL/GenBank/DDBJ whole genome shotgun (WGS) entry which is preliminary data.</text>
</comment>
<feature type="domain" description="Cytochrome oxidase subunit II copper A binding" evidence="18">
    <location>
        <begin position="133"/>
        <end position="266"/>
    </location>
</feature>
<evidence type="ECO:0000256" key="12">
    <source>
        <dbReference type="ARBA" id="ARBA00024688"/>
    </source>
</evidence>
<feature type="signal peptide" evidence="17">
    <location>
        <begin position="1"/>
        <end position="28"/>
    </location>
</feature>
<evidence type="ECO:0000256" key="5">
    <source>
        <dbReference type="ARBA" id="ARBA00022692"/>
    </source>
</evidence>
<keyword evidence="21" id="KW-1185">Reference proteome</keyword>
<dbReference type="Pfam" id="PF00116">
    <property type="entry name" value="COX2"/>
    <property type="match status" value="1"/>
</dbReference>
<dbReference type="CDD" id="cd13912">
    <property type="entry name" value="CcO_II_C"/>
    <property type="match status" value="1"/>
</dbReference>
<comment type="similarity">
    <text evidence="2 14">Belongs to the cytochrome c oxidase subunit 2 family.</text>
</comment>
<evidence type="ECO:0000259" key="18">
    <source>
        <dbReference type="PROSITE" id="PS50857"/>
    </source>
</evidence>
<dbReference type="PRINTS" id="PR01166">
    <property type="entry name" value="CYCOXIDASEII"/>
</dbReference>
<dbReference type="InterPro" id="IPR045187">
    <property type="entry name" value="CcO_II"/>
</dbReference>
<gene>
    <name evidence="20" type="ORF">QO011_003433</name>
</gene>
<evidence type="ECO:0000313" key="21">
    <source>
        <dbReference type="Proteomes" id="UP001242480"/>
    </source>
</evidence>
<protein>
    <recommendedName>
        <fullName evidence="15">Cytochrome c oxidase subunit 2</fullName>
        <ecNumber evidence="15">7.1.1.9</ecNumber>
    </recommendedName>
</protein>
<dbReference type="PANTHER" id="PTHR22888:SF9">
    <property type="entry name" value="CYTOCHROME C OXIDASE SUBUNIT 2"/>
    <property type="match status" value="1"/>
</dbReference>